<protein>
    <submittedName>
        <fullName evidence="3">tRNA 2-selenouridine(34) synthase MnmH</fullName>
    </submittedName>
</protein>
<dbReference type="NCBIfam" id="NF008750">
    <property type="entry name" value="PRK11784.1-2"/>
    <property type="match status" value="1"/>
</dbReference>
<dbReference type="Gene3D" id="3.40.50.300">
    <property type="entry name" value="P-loop containing nucleotide triphosphate hydrolases"/>
    <property type="match status" value="1"/>
</dbReference>
<dbReference type="SUPFAM" id="SSF52540">
    <property type="entry name" value="P-loop containing nucleoside triphosphate hydrolases"/>
    <property type="match status" value="1"/>
</dbReference>
<dbReference type="Proteomes" id="UP000196475">
    <property type="component" value="Unassembled WGS sequence"/>
</dbReference>
<dbReference type="GO" id="GO:0002098">
    <property type="term" value="P:tRNA wobble uridine modification"/>
    <property type="evidence" value="ECO:0007669"/>
    <property type="project" value="InterPro"/>
</dbReference>
<dbReference type="PROSITE" id="PS50206">
    <property type="entry name" value="RHODANESE_3"/>
    <property type="match status" value="1"/>
</dbReference>
<comment type="caution">
    <text evidence="3">The sequence shown here is derived from an EMBL/GenBank/DDBJ whole genome shotgun (WGS) entry which is preliminary data.</text>
</comment>
<evidence type="ECO:0000313" key="3">
    <source>
        <dbReference type="EMBL" id="OUM87485.1"/>
    </source>
</evidence>
<dbReference type="InterPro" id="IPR036873">
    <property type="entry name" value="Rhodanese-like_dom_sf"/>
</dbReference>
<dbReference type="InterPro" id="IPR058840">
    <property type="entry name" value="AAA_SelU"/>
</dbReference>
<reference evidence="4" key="1">
    <citation type="submission" date="2016-06" db="EMBL/GenBank/DDBJ databases">
        <authorList>
            <person name="Nascimento L."/>
            <person name="Pereira R.V."/>
            <person name="Martins L.F."/>
            <person name="Quaggio R.B."/>
            <person name="Silva A.M."/>
            <person name="Setubal J.C."/>
        </authorList>
    </citation>
    <scope>NUCLEOTIDE SEQUENCE [LARGE SCALE GENOMIC DNA]</scope>
</reference>
<dbReference type="InterPro" id="IPR001763">
    <property type="entry name" value="Rhodanese-like_dom"/>
</dbReference>
<dbReference type="InterPro" id="IPR027417">
    <property type="entry name" value="P-loop_NTPase"/>
</dbReference>
<sequence length="354" mass="40111">MREITPAEALAQPHLRWIDVRSPQEVQESPVPFAQNVPLFDDEERAVVGLTYARQGQEAAIRKGVEIVSPKIPQLIQTIQSHLQPHEEPLIFCWRGGMRSKAVATFLDLVGIPVCRLEGGYRAYRNLVVQTLEESATYPHFLVLHGMTGVGKTMLIQRLREEGYPVIDLEDLAQHRGSAFGTIGNLNPRNQRTFDAFLFQALRGLSGSPLCIIEGEGKRIGKVVIPEAMMEAQIRGTHLLLYASIPVRVQRILHMYTQAATDLEQFHREVKQAVSRIEKRLTPAVRAELYEALEKRAYSKVVELCLHHYYDPRYQHSMKQYPVSFQPVSAENFNEALQTIKDIYLQYASAPAAT</sequence>
<dbReference type="NCBIfam" id="TIGR03167">
    <property type="entry name" value="tRNA_sel_U_synt"/>
    <property type="match status" value="1"/>
</dbReference>
<dbReference type="SUPFAM" id="SSF52821">
    <property type="entry name" value="Rhodanese/Cell cycle control phosphatase"/>
    <property type="match status" value="1"/>
</dbReference>
<evidence type="ECO:0000256" key="1">
    <source>
        <dbReference type="ARBA" id="ARBA00023266"/>
    </source>
</evidence>
<dbReference type="SMART" id="SM00450">
    <property type="entry name" value="RHOD"/>
    <property type="match status" value="1"/>
</dbReference>
<dbReference type="Pfam" id="PF26341">
    <property type="entry name" value="AAA_SelU"/>
    <property type="match status" value="1"/>
</dbReference>
<dbReference type="Pfam" id="PF00581">
    <property type="entry name" value="Rhodanese"/>
    <property type="match status" value="1"/>
</dbReference>
<gene>
    <name evidence="3" type="ORF">BAA01_12555</name>
</gene>
<dbReference type="AlphaFoldDB" id="A0A1Y3PJB6"/>
<dbReference type="PANTHER" id="PTHR30401">
    <property type="entry name" value="TRNA 2-SELENOURIDINE SYNTHASE"/>
    <property type="match status" value="1"/>
</dbReference>
<keyword evidence="1" id="KW-0711">Selenium</keyword>
<accession>A0A1Y3PJB6</accession>
<evidence type="ECO:0000313" key="4">
    <source>
        <dbReference type="Proteomes" id="UP000196475"/>
    </source>
</evidence>
<dbReference type="Gene3D" id="3.40.250.10">
    <property type="entry name" value="Rhodanese-like domain"/>
    <property type="match status" value="1"/>
</dbReference>
<name>A0A1Y3PJB6_9BACI</name>
<organism evidence="3 4">
    <name type="scientific">Bacillus thermozeamaize</name>
    <dbReference type="NCBI Taxonomy" id="230954"/>
    <lineage>
        <taxon>Bacteria</taxon>
        <taxon>Bacillati</taxon>
        <taxon>Bacillota</taxon>
        <taxon>Bacilli</taxon>
        <taxon>Bacillales</taxon>
        <taxon>Bacillaceae</taxon>
        <taxon>Bacillus</taxon>
    </lineage>
</organism>
<evidence type="ECO:0000259" key="2">
    <source>
        <dbReference type="PROSITE" id="PS50206"/>
    </source>
</evidence>
<dbReference type="EMBL" id="LZRT01000075">
    <property type="protein sequence ID" value="OUM87485.1"/>
    <property type="molecule type" value="Genomic_DNA"/>
</dbReference>
<dbReference type="InterPro" id="IPR017582">
    <property type="entry name" value="SelU"/>
</dbReference>
<dbReference type="PANTHER" id="PTHR30401:SF0">
    <property type="entry name" value="TRNA 2-SELENOURIDINE SYNTHASE"/>
    <property type="match status" value="1"/>
</dbReference>
<feature type="domain" description="Rhodanese" evidence="2">
    <location>
        <begin position="11"/>
        <end position="133"/>
    </location>
</feature>
<dbReference type="GO" id="GO:0043828">
    <property type="term" value="F:tRNA 2-selenouridine synthase activity"/>
    <property type="evidence" value="ECO:0007669"/>
    <property type="project" value="InterPro"/>
</dbReference>
<proteinExistence type="predicted"/>